<dbReference type="RefSeq" id="WP_191697848.1">
    <property type="nucleotide sequence ID" value="NZ_JACSQO010000012.1"/>
</dbReference>
<reference evidence="1 2" key="1">
    <citation type="submission" date="2020-08" db="EMBL/GenBank/DDBJ databases">
        <title>A Genomic Blueprint of the Chicken Gut Microbiome.</title>
        <authorList>
            <person name="Gilroy R."/>
            <person name="Ravi A."/>
            <person name="Getino M."/>
            <person name="Pursley I."/>
            <person name="Horton D.L."/>
            <person name="Alikhan N.-F."/>
            <person name="Baker D."/>
            <person name="Gharbi K."/>
            <person name="Hall N."/>
            <person name="Watson M."/>
            <person name="Adriaenssens E.M."/>
            <person name="Foster-Nyarko E."/>
            <person name="Jarju S."/>
            <person name="Secka A."/>
            <person name="Antonio M."/>
            <person name="Oren A."/>
            <person name="Chaudhuri R."/>
            <person name="La Ragione R.M."/>
            <person name="Hildebrand F."/>
            <person name="Pallen M.J."/>
        </authorList>
    </citation>
    <scope>NUCLEOTIDE SEQUENCE [LARGE SCALE GENOMIC DNA]</scope>
    <source>
        <strain evidence="1 2">Sa2BUA9</strain>
    </source>
</reference>
<name>A0ABR8RE14_9BACI</name>
<accession>A0ABR8RE14</accession>
<comment type="caution">
    <text evidence="1">The sequence shown here is derived from an EMBL/GenBank/DDBJ whole genome shotgun (WGS) entry which is preliminary data.</text>
</comment>
<dbReference type="Proteomes" id="UP000640786">
    <property type="component" value="Unassembled WGS sequence"/>
</dbReference>
<keyword evidence="2" id="KW-1185">Reference proteome</keyword>
<proteinExistence type="predicted"/>
<evidence type="ECO:0000313" key="1">
    <source>
        <dbReference type="EMBL" id="MBD7945996.1"/>
    </source>
</evidence>
<dbReference type="EMBL" id="JACSQO010000012">
    <property type="protein sequence ID" value="MBD7945996.1"/>
    <property type="molecule type" value="Genomic_DNA"/>
</dbReference>
<evidence type="ECO:0000313" key="2">
    <source>
        <dbReference type="Proteomes" id="UP000640786"/>
    </source>
</evidence>
<gene>
    <name evidence="1" type="ORF">H9650_17980</name>
</gene>
<protein>
    <submittedName>
        <fullName evidence="1">Uncharacterized protein</fullName>
    </submittedName>
</protein>
<sequence length="49" mass="5539">MEDYKFAELDSEQLKELSELEERLGVTLIAYNAALHEPTIISDQSSPIT</sequence>
<organism evidence="1 2">
    <name type="scientific">Psychrobacillus faecigallinarum</name>
    <dbReference type="NCBI Taxonomy" id="2762235"/>
    <lineage>
        <taxon>Bacteria</taxon>
        <taxon>Bacillati</taxon>
        <taxon>Bacillota</taxon>
        <taxon>Bacilli</taxon>
        <taxon>Bacillales</taxon>
        <taxon>Bacillaceae</taxon>
        <taxon>Psychrobacillus</taxon>
    </lineage>
</organism>